<comment type="caution">
    <text evidence="2">The sequence shown here is derived from an EMBL/GenBank/DDBJ whole genome shotgun (WGS) entry which is preliminary data.</text>
</comment>
<name>L8JT01_9BACT</name>
<dbReference type="InterPro" id="IPR036761">
    <property type="entry name" value="TTHA0802/YceI-like_sf"/>
</dbReference>
<dbReference type="PATRIC" id="fig|1237149.3.peg.1926"/>
<keyword evidence="3" id="KW-1185">Reference proteome</keyword>
<gene>
    <name evidence="2" type="ORF">C900_01970</name>
</gene>
<dbReference type="eggNOG" id="COG2353">
    <property type="taxonomic scope" value="Bacteria"/>
</dbReference>
<dbReference type="Proteomes" id="UP000011135">
    <property type="component" value="Unassembled WGS sequence"/>
</dbReference>
<feature type="domain" description="Lipid/polyisoprenoid-binding YceI-like" evidence="1">
    <location>
        <begin position="20"/>
        <end position="148"/>
    </location>
</feature>
<protein>
    <recommendedName>
        <fullName evidence="1">Lipid/polyisoprenoid-binding YceI-like domain-containing protein</fullName>
    </recommendedName>
</protein>
<proteinExistence type="predicted"/>
<organism evidence="2 3">
    <name type="scientific">Fulvivirga imtechensis AK7</name>
    <dbReference type="NCBI Taxonomy" id="1237149"/>
    <lineage>
        <taxon>Bacteria</taxon>
        <taxon>Pseudomonadati</taxon>
        <taxon>Bacteroidota</taxon>
        <taxon>Cytophagia</taxon>
        <taxon>Cytophagales</taxon>
        <taxon>Fulvivirgaceae</taxon>
        <taxon>Fulvivirga</taxon>
    </lineage>
</organism>
<dbReference type="PANTHER" id="PTHR34406:SF1">
    <property type="entry name" value="PROTEIN YCEI"/>
    <property type="match status" value="1"/>
</dbReference>
<dbReference type="EMBL" id="AMZN01000029">
    <property type="protein sequence ID" value="ELR71975.1"/>
    <property type="molecule type" value="Genomic_DNA"/>
</dbReference>
<sequence length="153" mass="17345">MEGKVRFFSEATLENIAADNAKASSVFDESNGNIVFSVPIKSFEFRKSLMQEHFNENYMESDQYPKAIFKGTVTGFENKAGTQKVSAQGDMTIHGVTKPVNVDGTMELKDGQIYLKSVFKVRLEDYNVKIPQVLWQNIAEEVEVTMNFIYQPI</sequence>
<dbReference type="PANTHER" id="PTHR34406">
    <property type="entry name" value="PROTEIN YCEI"/>
    <property type="match status" value="1"/>
</dbReference>
<dbReference type="STRING" id="1237149.C900_01970"/>
<reference evidence="2 3" key="1">
    <citation type="submission" date="2012-12" db="EMBL/GenBank/DDBJ databases">
        <title>Genome assembly of Fulvivirga imtechensis AK7.</title>
        <authorList>
            <person name="Nupur N."/>
            <person name="Khatri I."/>
            <person name="Kumar R."/>
            <person name="Subramanian S."/>
            <person name="Pinnaka A."/>
        </authorList>
    </citation>
    <scope>NUCLEOTIDE SEQUENCE [LARGE SCALE GENOMIC DNA]</scope>
    <source>
        <strain evidence="2 3">AK7</strain>
    </source>
</reference>
<dbReference type="AlphaFoldDB" id="L8JT01"/>
<dbReference type="SUPFAM" id="SSF101874">
    <property type="entry name" value="YceI-like"/>
    <property type="match status" value="1"/>
</dbReference>
<dbReference type="Gene3D" id="2.40.128.110">
    <property type="entry name" value="Lipid/polyisoprenoid-binding, YceI-like"/>
    <property type="match status" value="1"/>
</dbReference>
<dbReference type="InterPro" id="IPR007372">
    <property type="entry name" value="Lipid/polyisoprenoid-bd_YceI"/>
</dbReference>
<evidence type="ECO:0000313" key="3">
    <source>
        <dbReference type="Proteomes" id="UP000011135"/>
    </source>
</evidence>
<evidence type="ECO:0000313" key="2">
    <source>
        <dbReference type="EMBL" id="ELR71975.1"/>
    </source>
</evidence>
<accession>L8JT01</accession>
<evidence type="ECO:0000259" key="1">
    <source>
        <dbReference type="Pfam" id="PF04264"/>
    </source>
</evidence>
<dbReference type="Pfam" id="PF04264">
    <property type="entry name" value="YceI"/>
    <property type="match status" value="1"/>
</dbReference>